<feature type="domain" description="YdhG-like" evidence="1">
    <location>
        <begin position="2"/>
        <end position="99"/>
    </location>
</feature>
<evidence type="ECO:0000313" key="2">
    <source>
        <dbReference type="EMBL" id="QKJ25902.1"/>
    </source>
</evidence>
<accession>A0A7D4Q7A3</accession>
<proteinExistence type="predicted"/>
<gene>
    <name evidence="2" type="ORF">HRU87_00100</name>
</gene>
<dbReference type="InterPro" id="IPR014922">
    <property type="entry name" value="YdhG-like"/>
</dbReference>
<evidence type="ECO:0000313" key="3">
    <source>
        <dbReference type="Proteomes" id="UP000501003"/>
    </source>
</evidence>
<dbReference type="Proteomes" id="UP000501003">
    <property type="component" value="Chromosome"/>
</dbReference>
<protein>
    <submittedName>
        <fullName evidence="2">DUF1801 domain-containing protein</fullName>
    </submittedName>
</protein>
<dbReference type="Pfam" id="PF08818">
    <property type="entry name" value="DUF1801"/>
    <property type="match status" value="1"/>
</dbReference>
<evidence type="ECO:0000259" key="1">
    <source>
        <dbReference type="Pfam" id="PF08818"/>
    </source>
</evidence>
<sequence>MLAELRKVILSASSEITEDVKWKMPSKPLGSPTWELEGIICVADYLKNAVRLTFPKGAQVQDPQGLFNSRLDSKVARAINFEEQDQIPAEGLRQLVLEAAAVNQNLKPKK</sequence>
<name>A0A7D4Q7A3_9MICO</name>
<dbReference type="EMBL" id="CP054056">
    <property type="protein sequence ID" value="QKJ25902.1"/>
    <property type="molecule type" value="Genomic_DNA"/>
</dbReference>
<reference evidence="2 3" key="1">
    <citation type="submission" date="2020-05" db="EMBL/GenBank/DDBJ databases">
        <title>Aquirufa sp. strain 15G-AUS-rot a new Aquirufa species.</title>
        <authorList>
            <person name="Pitt A."/>
            <person name="Hahn M.W."/>
        </authorList>
    </citation>
    <scope>NUCLEOTIDE SEQUENCE [LARGE SCALE GENOMIC DNA]</scope>
    <source>
        <strain evidence="2 3">15G-AUS-rot</strain>
    </source>
</reference>
<organism evidence="2 3">
    <name type="scientific">Aquiluna borgnonia</name>
    <dbReference type="NCBI Taxonomy" id="2499157"/>
    <lineage>
        <taxon>Bacteria</taxon>
        <taxon>Bacillati</taxon>
        <taxon>Actinomycetota</taxon>
        <taxon>Actinomycetes</taxon>
        <taxon>Micrococcales</taxon>
        <taxon>Microbacteriaceae</taxon>
        <taxon>Luna cluster</taxon>
        <taxon>Luna-1 subcluster</taxon>
        <taxon>Aquiluna</taxon>
    </lineage>
</organism>
<dbReference type="Gene3D" id="3.90.1150.200">
    <property type="match status" value="1"/>
</dbReference>
<dbReference type="SUPFAM" id="SSF159888">
    <property type="entry name" value="YdhG-like"/>
    <property type="match status" value="1"/>
</dbReference>
<dbReference type="KEGG" id="aqg:HRU87_00100"/>
<keyword evidence="3" id="KW-1185">Reference proteome</keyword>
<dbReference type="AlphaFoldDB" id="A0A7D4Q7A3"/>